<keyword evidence="5 11" id="KW-0378">Hydrolase</keyword>
<evidence type="ECO:0000256" key="2">
    <source>
        <dbReference type="ARBA" id="ARBA00007350"/>
    </source>
</evidence>
<dbReference type="GO" id="GO:0046872">
    <property type="term" value="F:metal ion binding"/>
    <property type="evidence" value="ECO:0007669"/>
    <property type="project" value="UniProtKB-KW"/>
</dbReference>
<dbReference type="GO" id="GO:0005737">
    <property type="term" value="C:cytoplasm"/>
    <property type="evidence" value="ECO:0007669"/>
    <property type="project" value="InterPro"/>
</dbReference>
<dbReference type="Proteomes" id="UP001171751">
    <property type="component" value="Unassembled WGS sequence"/>
</dbReference>
<evidence type="ECO:0000256" key="4">
    <source>
        <dbReference type="ARBA" id="ARBA00022723"/>
    </source>
</evidence>
<comment type="similarity">
    <text evidence="2">Belongs to the PPase class C family.</text>
</comment>
<evidence type="ECO:0000256" key="7">
    <source>
        <dbReference type="ARBA" id="ARBA00032535"/>
    </source>
</evidence>
<sequence>MSEIIIFGHKNPDTDAIGSAIAYSYLQNKLGLQTKAVALGEAGDETKYALDHFGLQHPEIVERLENPGDPVMLVDHNEFQQSIDGIEDAEILSVVDHHRIANFETSNPLNFRAEPLGSTCSIVYKLFKENQIDISQDIGGIMLSAIISDSLLFKSPTCTPTDAEIAKDLAEIAQVDLNTYGLDMLRAGTNVDKFTEEEILEGDAKTFEMGESTVRIGQVNVVDIQDVLKRKETLIHEMEKLSTANNYGLYLLVITDILESNSQGLVVGSQLEAVEEAFATGIENHEIALEGVVSRKKQVVPPLTEALS</sequence>
<proteinExistence type="inferred from homology"/>
<comment type="cofactor">
    <cofactor evidence="1">
        <name>Mn(2+)</name>
        <dbReference type="ChEBI" id="CHEBI:29035"/>
    </cofactor>
</comment>
<evidence type="ECO:0000256" key="5">
    <source>
        <dbReference type="ARBA" id="ARBA00022801"/>
    </source>
</evidence>
<feature type="domain" description="DHHA2" evidence="10">
    <location>
        <begin position="181"/>
        <end position="307"/>
    </location>
</feature>
<accession>A0AA43UDD7</accession>
<comment type="caution">
    <text evidence="11">The sequence shown here is derived from an EMBL/GenBank/DDBJ whole genome shotgun (WGS) entry which is preliminary data.</text>
</comment>
<evidence type="ECO:0000256" key="8">
    <source>
        <dbReference type="ARBA" id="ARBA00047820"/>
    </source>
</evidence>
<name>A0AA43UDD7_9LACT</name>
<dbReference type="PANTHER" id="PTHR12112">
    <property type="entry name" value="BNIP - RELATED"/>
    <property type="match status" value="1"/>
</dbReference>
<dbReference type="PANTHER" id="PTHR12112:SF22">
    <property type="entry name" value="MANGANESE-DEPENDENT INORGANIC PYROPHOSPHATASE-RELATED"/>
    <property type="match status" value="1"/>
</dbReference>
<evidence type="ECO:0000313" key="11">
    <source>
        <dbReference type="EMBL" id="MDO5457881.1"/>
    </source>
</evidence>
<keyword evidence="12" id="KW-1185">Reference proteome</keyword>
<dbReference type="InterPro" id="IPR038222">
    <property type="entry name" value="DHHA2_dom_sf"/>
</dbReference>
<dbReference type="GO" id="GO:0004427">
    <property type="term" value="F:inorganic diphosphate phosphatase activity"/>
    <property type="evidence" value="ECO:0007669"/>
    <property type="project" value="UniProtKB-EC"/>
</dbReference>
<keyword evidence="6" id="KW-0464">Manganese</keyword>
<dbReference type="AlphaFoldDB" id="A0AA43UDD7"/>
<gene>
    <name evidence="11" type="ORF">Q4F26_05985</name>
</gene>
<keyword evidence="4" id="KW-0479">Metal-binding</keyword>
<dbReference type="Pfam" id="PF01368">
    <property type="entry name" value="DHH"/>
    <property type="match status" value="1"/>
</dbReference>
<evidence type="ECO:0000259" key="10">
    <source>
        <dbReference type="SMART" id="SM01131"/>
    </source>
</evidence>
<evidence type="ECO:0000256" key="9">
    <source>
        <dbReference type="ARBA" id="ARBA00071223"/>
    </source>
</evidence>
<evidence type="ECO:0000256" key="3">
    <source>
        <dbReference type="ARBA" id="ARBA00012146"/>
    </source>
</evidence>
<dbReference type="Gene3D" id="3.90.1640.10">
    <property type="entry name" value="inorganic pyrophosphatase (n-terminal core)"/>
    <property type="match status" value="1"/>
</dbReference>
<dbReference type="InterPro" id="IPR001667">
    <property type="entry name" value="DDH_dom"/>
</dbReference>
<dbReference type="Pfam" id="PF02833">
    <property type="entry name" value="DHHA2"/>
    <property type="match status" value="1"/>
</dbReference>
<comment type="catalytic activity">
    <reaction evidence="8">
        <text>diphosphate + H2O = 2 phosphate + H(+)</text>
        <dbReference type="Rhea" id="RHEA:24576"/>
        <dbReference type="ChEBI" id="CHEBI:15377"/>
        <dbReference type="ChEBI" id="CHEBI:15378"/>
        <dbReference type="ChEBI" id="CHEBI:33019"/>
        <dbReference type="ChEBI" id="CHEBI:43474"/>
        <dbReference type="EC" id="3.6.1.1"/>
    </reaction>
</comment>
<dbReference type="EC" id="3.6.1.1" evidence="3"/>
<organism evidence="11 12">
    <name type="scientific">Atopococcus tabaci</name>
    <dbReference type="NCBI Taxonomy" id="269774"/>
    <lineage>
        <taxon>Bacteria</taxon>
        <taxon>Bacillati</taxon>
        <taxon>Bacillota</taxon>
        <taxon>Bacilli</taxon>
        <taxon>Lactobacillales</taxon>
        <taxon>Carnobacteriaceae</taxon>
        <taxon>Atopococcus</taxon>
    </lineage>
</organism>
<dbReference type="Gene3D" id="3.10.310.20">
    <property type="entry name" value="DHHA2 domain"/>
    <property type="match status" value="1"/>
</dbReference>
<dbReference type="FunFam" id="3.90.1640.10:FF:000001">
    <property type="entry name" value="Probable manganese-dependent inorganic pyrophosphatase"/>
    <property type="match status" value="1"/>
</dbReference>
<dbReference type="InterPro" id="IPR038763">
    <property type="entry name" value="DHH_sf"/>
</dbReference>
<protein>
    <recommendedName>
        <fullName evidence="9">Probable manganese-dependent inorganic pyrophosphatase</fullName>
        <ecNumber evidence="3">3.6.1.1</ecNumber>
    </recommendedName>
    <alternativeName>
        <fullName evidence="7">Pyrophosphate phospho-hydrolase</fullName>
    </alternativeName>
</protein>
<evidence type="ECO:0000256" key="6">
    <source>
        <dbReference type="ARBA" id="ARBA00023211"/>
    </source>
</evidence>
<dbReference type="NCBIfam" id="NF003877">
    <property type="entry name" value="PRK05427.1"/>
    <property type="match status" value="1"/>
</dbReference>
<dbReference type="InterPro" id="IPR004097">
    <property type="entry name" value="DHHA2"/>
</dbReference>
<evidence type="ECO:0000313" key="12">
    <source>
        <dbReference type="Proteomes" id="UP001171751"/>
    </source>
</evidence>
<dbReference type="SMART" id="SM01131">
    <property type="entry name" value="DHHA2"/>
    <property type="match status" value="1"/>
</dbReference>
<dbReference type="EMBL" id="JAUNQW010000030">
    <property type="protein sequence ID" value="MDO5457881.1"/>
    <property type="molecule type" value="Genomic_DNA"/>
</dbReference>
<evidence type="ECO:0000256" key="1">
    <source>
        <dbReference type="ARBA" id="ARBA00001936"/>
    </source>
</evidence>
<dbReference type="FunFam" id="3.10.310.20:FF:000001">
    <property type="entry name" value="Probable manganese-dependent inorganic pyrophosphatase"/>
    <property type="match status" value="1"/>
</dbReference>
<reference evidence="11" key="1">
    <citation type="submission" date="2023-07" db="EMBL/GenBank/DDBJ databases">
        <title>Between Cages and Wild: Unraveling the Impact of Captivity on Animal Microbiomes and Antimicrobial Resistance.</title>
        <authorList>
            <person name="Schmartz G.P."/>
            <person name="Rehner J."/>
            <person name="Schuff M.J."/>
            <person name="Becker S.L."/>
            <person name="Kravczyk M."/>
            <person name="Gurevich A."/>
            <person name="Francke R."/>
            <person name="Mueller R."/>
            <person name="Keller V."/>
            <person name="Keller A."/>
        </authorList>
    </citation>
    <scope>NUCLEOTIDE SEQUENCE</scope>
    <source>
        <strain evidence="11">S39M_St_73</strain>
    </source>
</reference>
<dbReference type="SUPFAM" id="SSF64182">
    <property type="entry name" value="DHH phosphoesterases"/>
    <property type="match status" value="1"/>
</dbReference>